<evidence type="ECO:0000256" key="5">
    <source>
        <dbReference type="ARBA" id="ARBA00023015"/>
    </source>
</evidence>
<sequence length="693" mass="80328">MSLVNISNPLWNYYVKLPYVRVANCKICKCDYSYKTSITNLKAHLRMKHKAEYKAYLVEVEKRKRRLTLKMYRGEEDDDEEDFDDDNLTESPTGEHKTCRISLIEIKKEDDLDNNSVEACPEASTSEQHADSAPPTPRIKYVFTNVLDQKQKLINGKLLKMIVKTYQPLSIVEDHDFKDFVEALNGDYQLPSHLVISEKVIPALYEKCLSSQKILIQEAESVCLTSELWTSTSNDTFMCISGHYINKDFQFKSIVLKCWHLSSSYSSIDLATIFRFTCLDWGIFDKINMCVTDNNRDIIEAVTSLGWEHCSCIAQKLNNILQSFTNIYESTLKKFNTIAYRYQLCNKEEKGLESSQRKSSDNEVPLEFLNSMPTMWNSIYLMIERFLNLKNEVKEIDKNIITDLPNITDDEWTSLNQLYLMLKPFHEAITELSSEKYIYASKGIAIINGLKDVMKELEKKPRYHNFLENILIPFSTKLYEDFSSKEYEAKLAICTILDPRYKTEMFIDEVVVDTVEAAKTNLVTAVQQMIKNECQNEPNNDQSDQSTMDDDAGEINLWRRRNLSIQNRRRCSDINQLMLAQQEVSTYLQGDLAESNCDPCQWWQTNQLKYPHLAKIFKTKCNIVANSVPSELIFTKNGVALRDRRARLPLEETEQFVVLNANLSEADYEEFVPRIQGKLFNGRNSTDTRMVTP</sequence>
<dbReference type="PROSITE" id="PS50808">
    <property type="entry name" value="ZF_BED"/>
    <property type="match status" value="1"/>
</dbReference>
<protein>
    <submittedName>
        <fullName evidence="12">SFRICE_020580</fullName>
    </submittedName>
</protein>
<evidence type="ECO:0000256" key="9">
    <source>
        <dbReference type="PROSITE-ProRule" id="PRU00027"/>
    </source>
</evidence>
<keyword evidence="3 9" id="KW-0863">Zinc-finger</keyword>
<dbReference type="GO" id="GO:0046983">
    <property type="term" value="F:protein dimerization activity"/>
    <property type="evidence" value="ECO:0007669"/>
    <property type="project" value="InterPro"/>
</dbReference>
<evidence type="ECO:0000256" key="10">
    <source>
        <dbReference type="SAM" id="MobiDB-lite"/>
    </source>
</evidence>
<dbReference type="GO" id="GO:0005634">
    <property type="term" value="C:nucleus"/>
    <property type="evidence" value="ECO:0007669"/>
    <property type="project" value="UniProtKB-SubCell"/>
</dbReference>
<evidence type="ECO:0000256" key="2">
    <source>
        <dbReference type="ARBA" id="ARBA00022723"/>
    </source>
</evidence>
<dbReference type="GO" id="GO:0003677">
    <property type="term" value="F:DNA binding"/>
    <property type="evidence" value="ECO:0007669"/>
    <property type="project" value="UniProtKB-KW"/>
</dbReference>
<organism evidence="12">
    <name type="scientific">Spodoptera frugiperda</name>
    <name type="common">Fall armyworm</name>
    <dbReference type="NCBI Taxonomy" id="7108"/>
    <lineage>
        <taxon>Eukaryota</taxon>
        <taxon>Metazoa</taxon>
        <taxon>Ecdysozoa</taxon>
        <taxon>Arthropoda</taxon>
        <taxon>Hexapoda</taxon>
        <taxon>Insecta</taxon>
        <taxon>Pterygota</taxon>
        <taxon>Neoptera</taxon>
        <taxon>Endopterygota</taxon>
        <taxon>Lepidoptera</taxon>
        <taxon>Glossata</taxon>
        <taxon>Ditrysia</taxon>
        <taxon>Noctuoidea</taxon>
        <taxon>Noctuidae</taxon>
        <taxon>Amphipyrinae</taxon>
        <taxon>Spodoptera</taxon>
    </lineage>
</organism>
<dbReference type="AlphaFoldDB" id="A0A2H1WQI9"/>
<dbReference type="InterPro" id="IPR052035">
    <property type="entry name" value="ZnF_BED_domain_contain"/>
</dbReference>
<accession>A0A2H1WQI9</accession>
<dbReference type="SUPFAM" id="SSF140996">
    <property type="entry name" value="Hermes dimerisation domain"/>
    <property type="match status" value="1"/>
</dbReference>
<dbReference type="InterPro" id="IPR008906">
    <property type="entry name" value="HATC_C_dom"/>
</dbReference>
<dbReference type="SUPFAM" id="SSF57667">
    <property type="entry name" value="beta-beta-alpha zinc fingers"/>
    <property type="match status" value="1"/>
</dbReference>
<evidence type="ECO:0000256" key="6">
    <source>
        <dbReference type="ARBA" id="ARBA00023125"/>
    </source>
</evidence>
<evidence type="ECO:0000256" key="1">
    <source>
        <dbReference type="ARBA" id="ARBA00004123"/>
    </source>
</evidence>
<evidence type="ECO:0000259" key="11">
    <source>
        <dbReference type="PROSITE" id="PS50808"/>
    </source>
</evidence>
<proteinExistence type="predicted"/>
<evidence type="ECO:0000256" key="8">
    <source>
        <dbReference type="ARBA" id="ARBA00023242"/>
    </source>
</evidence>
<evidence type="ECO:0000256" key="4">
    <source>
        <dbReference type="ARBA" id="ARBA00022833"/>
    </source>
</evidence>
<dbReference type="Pfam" id="PF02892">
    <property type="entry name" value="zf-BED"/>
    <property type="match status" value="1"/>
</dbReference>
<name>A0A2H1WQI9_SPOFR</name>
<dbReference type="PANTHER" id="PTHR46481:SF10">
    <property type="entry name" value="ZINC FINGER BED DOMAIN-CONTAINING PROTEIN 39"/>
    <property type="match status" value="1"/>
</dbReference>
<evidence type="ECO:0000313" key="12">
    <source>
        <dbReference type="EMBL" id="SOQ55267.1"/>
    </source>
</evidence>
<keyword evidence="2" id="KW-0479">Metal-binding</keyword>
<dbReference type="InterPro" id="IPR003656">
    <property type="entry name" value="Znf_BED"/>
</dbReference>
<keyword evidence="4" id="KW-0862">Zinc</keyword>
<keyword evidence="7" id="KW-0804">Transcription</keyword>
<comment type="subcellular location">
    <subcellularLocation>
        <location evidence="1">Nucleus</location>
    </subcellularLocation>
</comment>
<keyword evidence="5" id="KW-0805">Transcription regulation</keyword>
<dbReference type="EMBL" id="ODYU01010274">
    <property type="protein sequence ID" value="SOQ55267.1"/>
    <property type="molecule type" value="Genomic_DNA"/>
</dbReference>
<gene>
    <name evidence="12" type="ORF">SFRICE_020580</name>
</gene>
<dbReference type="PANTHER" id="PTHR46481">
    <property type="entry name" value="ZINC FINGER BED DOMAIN-CONTAINING PROTEIN 4"/>
    <property type="match status" value="1"/>
</dbReference>
<dbReference type="SMART" id="SM00614">
    <property type="entry name" value="ZnF_BED"/>
    <property type="match status" value="1"/>
</dbReference>
<evidence type="ECO:0000256" key="7">
    <source>
        <dbReference type="ARBA" id="ARBA00023163"/>
    </source>
</evidence>
<keyword evidence="6" id="KW-0238">DNA-binding</keyword>
<feature type="region of interest" description="Disordered" evidence="10">
    <location>
        <begin position="115"/>
        <end position="136"/>
    </location>
</feature>
<dbReference type="InterPro" id="IPR012337">
    <property type="entry name" value="RNaseH-like_sf"/>
</dbReference>
<keyword evidence="8" id="KW-0539">Nucleus</keyword>
<dbReference type="SUPFAM" id="SSF53098">
    <property type="entry name" value="Ribonuclease H-like"/>
    <property type="match status" value="1"/>
</dbReference>
<feature type="domain" description="BED-type" evidence="11">
    <location>
        <begin position="5"/>
        <end position="56"/>
    </location>
</feature>
<dbReference type="GO" id="GO:0009791">
    <property type="term" value="P:post-embryonic development"/>
    <property type="evidence" value="ECO:0007669"/>
    <property type="project" value="UniProtKB-ARBA"/>
</dbReference>
<evidence type="ECO:0000256" key="3">
    <source>
        <dbReference type="ARBA" id="ARBA00022771"/>
    </source>
</evidence>
<dbReference type="Pfam" id="PF05699">
    <property type="entry name" value="Dimer_Tnp_hAT"/>
    <property type="match status" value="1"/>
</dbReference>
<reference evidence="12" key="1">
    <citation type="submission" date="2016-07" db="EMBL/GenBank/DDBJ databases">
        <authorList>
            <person name="Bretaudeau A."/>
        </authorList>
    </citation>
    <scope>NUCLEOTIDE SEQUENCE</scope>
    <source>
        <strain evidence="12">Rice</strain>
        <tissue evidence="12">Whole body</tissue>
    </source>
</reference>
<dbReference type="GO" id="GO:0008270">
    <property type="term" value="F:zinc ion binding"/>
    <property type="evidence" value="ECO:0007669"/>
    <property type="project" value="UniProtKB-KW"/>
</dbReference>
<dbReference type="InterPro" id="IPR036236">
    <property type="entry name" value="Znf_C2H2_sf"/>
</dbReference>